<accession>A0A848C8V1</accession>
<name>A0A848C8V1_9BACT</name>
<reference evidence="2 3" key="1">
    <citation type="submission" date="2020-04" db="EMBL/GenBank/DDBJ databases">
        <authorList>
            <person name="Hitch T.C.A."/>
            <person name="Wylensek D."/>
            <person name="Clavel T."/>
        </authorList>
    </citation>
    <scope>NUCLEOTIDE SEQUENCE [LARGE SCALE GENOMIC DNA]</scope>
    <source>
        <strain evidence="2 3">PG-251-APC-1</strain>
    </source>
</reference>
<dbReference type="Gene3D" id="3.90.550.10">
    <property type="entry name" value="Spore Coat Polysaccharide Biosynthesis Protein SpsA, Chain A"/>
    <property type="match status" value="1"/>
</dbReference>
<gene>
    <name evidence="2" type="ORF">HF854_09380</name>
</gene>
<dbReference type="Proteomes" id="UP000522333">
    <property type="component" value="Unassembled WGS sequence"/>
</dbReference>
<evidence type="ECO:0000313" key="3">
    <source>
        <dbReference type="Proteomes" id="UP000522333"/>
    </source>
</evidence>
<proteinExistence type="predicted"/>
<dbReference type="PANTHER" id="PTHR22916">
    <property type="entry name" value="GLYCOSYLTRANSFERASE"/>
    <property type="match status" value="1"/>
</dbReference>
<dbReference type="Pfam" id="PF00535">
    <property type="entry name" value="Glycos_transf_2"/>
    <property type="match status" value="1"/>
</dbReference>
<comment type="caution">
    <text evidence="2">The sequence shown here is derived from an EMBL/GenBank/DDBJ whole genome shotgun (WGS) entry which is preliminary data.</text>
</comment>
<dbReference type="PANTHER" id="PTHR22916:SF3">
    <property type="entry name" value="UDP-GLCNAC:BETAGAL BETA-1,3-N-ACETYLGLUCOSAMINYLTRANSFERASE-LIKE PROTEIN 1"/>
    <property type="match status" value="1"/>
</dbReference>
<keyword evidence="2" id="KW-0808">Transferase</keyword>
<sequence length="334" mass="39176">MKNIINYPEISVLLPVYNAERYLSDCLDSLLRQTFYNFEIIAINDASTDQSLSILKKYAERDKRIKVFSNKSNLKIVATLNKGLELASAPLIARMDSDDVAFPLRLELQYEFMKKHPEVAICGTAVQILGTDEIWSVPEFNTEIRAVMLFNSPILHPTVIYRKTTILNHNKYEDNFLYAEDYDLWHRLSQDKTIIFSNINKPLLYYRMTYNEKSPIYEQTQQKSANSIREKQLKLLGISPTADQLSLHNKISTYKKFNKIKEIIIAYLWLRKLSKTKVYTKEINDTCWQRWRHICRSSSCSISYLLYLLLPSSNQRFKIIKKAIFNKIQKIITT</sequence>
<dbReference type="GO" id="GO:0016758">
    <property type="term" value="F:hexosyltransferase activity"/>
    <property type="evidence" value="ECO:0007669"/>
    <property type="project" value="UniProtKB-ARBA"/>
</dbReference>
<dbReference type="InterPro" id="IPR001173">
    <property type="entry name" value="Glyco_trans_2-like"/>
</dbReference>
<dbReference type="RefSeq" id="WP_168936043.1">
    <property type="nucleotide sequence ID" value="NZ_JABAFY010000037.1"/>
</dbReference>
<organism evidence="2 3">
    <name type="scientific">Desulfovibrio piger</name>
    <dbReference type="NCBI Taxonomy" id="901"/>
    <lineage>
        <taxon>Bacteria</taxon>
        <taxon>Pseudomonadati</taxon>
        <taxon>Thermodesulfobacteriota</taxon>
        <taxon>Desulfovibrionia</taxon>
        <taxon>Desulfovibrionales</taxon>
        <taxon>Desulfovibrionaceae</taxon>
        <taxon>Desulfovibrio</taxon>
    </lineage>
</organism>
<evidence type="ECO:0000313" key="2">
    <source>
        <dbReference type="EMBL" id="NME52721.1"/>
    </source>
</evidence>
<dbReference type="InterPro" id="IPR029044">
    <property type="entry name" value="Nucleotide-diphossugar_trans"/>
</dbReference>
<protein>
    <submittedName>
        <fullName evidence="2">Glycosyltransferase</fullName>
    </submittedName>
</protein>
<feature type="domain" description="Glycosyltransferase 2-like" evidence="1">
    <location>
        <begin position="11"/>
        <end position="142"/>
    </location>
</feature>
<dbReference type="SUPFAM" id="SSF53448">
    <property type="entry name" value="Nucleotide-diphospho-sugar transferases"/>
    <property type="match status" value="1"/>
</dbReference>
<dbReference type="EMBL" id="JABAFY010000037">
    <property type="protein sequence ID" value="NME52721.1"/>
    <property type="molecule type" value="Genomic_DNA"/>
</dbReference>
<evidence type="ECO:0000259" key="1">
    <source>
        <dbReference type="Pfam" id="PF00535"/>
    </source>
</evidence>
<dbReference type="AlphaFoldDB" id="A0A848C8V1"/>